<name>A0A7I7SYF3_9MYCO</name>
<evidence type="ECO:0000313" key="7">
    <source>
        <dbReference type="EMBL" id="BBY62062.1"/>
    </source>
</evidence>
<evidence type="ECO:0000259" key="5">
    <source>
        <dbReference type="Pfam" id="PF00370"/>
    </source>
</evidence>
<dbReference type="AlphaFoldDB" id="A0A7I7SYF3"/>
<evidence type="ECO:0000256" key="3">
    <source>
        <dbReference type="ARBA" id="ARBA00022777"/>
    </source>
</evidence>
<keyword evidence="3 4" id="KW-0418">Kinase</keyword>
<keyword evidence="8" id="KW-1185">Reference proteome</keyword>
<sequence>MNAPSVLVVDVGTSSVRATVVDASGAFLAHAARPLALCSPVPGAAEQDAEDWWSATAGALAEVAPYSAGVSALTVTNQQISTVAVDRSGAPLAPAMLWMDQRANEILDAMPAPVRHKVCAITGSPVSSSWSIARPLWWRDREPRVFANADAFLTADAFVYSRLAGRRVTDPSNACFSLMNIHTDSYDRGLGVEVGVDVSLLPEVAPSGSAIGALGPRVAQRLGLPAGLPIVASGSDQPCAALGMGVVRADQVAVTTGTGTFVVRPVATPVTDFRFVLNRGVGDLRYVLMGMHYVSGAAWNWFVDHVDVACSGRGELSQQLLQEVWERESGRRAPLLAPYFSGARSPHFDDGAQATWTGLTLCTSRADMAYSVLESNGFGVRQIVDAMDDVCGEPASVVRLAGGPAVSPQWCQLQADASGLRSERASSAEASTLGAAMVVLVGLGVHASAAEASIACAASFESFVPNPQTETAFAARRMAYEDLYERMKGAHVV</sequence>
<organism evidence="7 8">
    <name type="scientific">Mycolicibacterium helvum</name>
    <dbReference type="NCBI Taxonomy" id="1534349"/>
    <lineage>
        <taxon>Bacteria</taxon>
        <taxon>Bacillati</taxon>
        <taxon>Actinomycetota</taxon>
        <taxon>Actinomycetes</taxon>
        <taxon>Mycobacteriales</taxon>
        <taxon>Mycobacteriaceae</taxon>
        <taxon>Mycolicibacterium</taxon>
    </lineage>
</organism>
<dbReference type="InterPro" id="IPR050406">
    <property type="entry name" value="FGGY_Carb_Kinase"/>
</dbReference>
<dbReference type="InterPro" id="IPR018484">
    <property type="entry name" value="FGGY_N"/>
</dbReference>
<dbReference type="Gene3D" id="3.30.420.40">
    <property type="match status" value="2"/>
</dbReference>
<dbReference type="SUPFAM" id="SSF53067">
    <property type="entry name" value="Actin-like ATPase domain"/>
    <property type="match status" value="2"/>
</dbReference>
<dbReference type="Proteomes" id="UP000467148">
    <property type="component" value="Chromosome"/>
</dbReference>
<evidence type="ECO:0000259" key="6">
    <source>
        <dbReference type="Pfam" id="PF02782"/>
    </source>
</evidence>
<dbReference type="InterPro" id="IPR018483">
    <property type="entry name" value="Carb_kinase_FGGY_CS"/>
</dbReference>
<dbReference type="GO" id="GO:0005975">
    <property type="term" value="P:carbohydrate metabolic process"/>
    <property type="evidence" value="ECO:0007669"/>
    <property type="project" value="InterPro"/>
</dbReference>
<comment type="similarity">
    <text evidence="1 4">Belongs to the FGGY kinase family.</text>
</comment>
<dbReference type="EMBL" id="AP022596">
    <property type="protein sequence ID" value="BBY62062.1"/>
    <property type="molecule type" value="Genomic_DNA"/>
</dbReference>
<dbReference type="GO" id="GO:0016773">
    <property type="term" value="F:phosphotransferase activity, alcohol group as acceptor"/>
    <property type="evidence" value="ECO:0007669"/>
    <property type="project" value="InterPro"/>
</dbReference>
<dbReference type="KEGG" id="mhev:MHEL_03050"/>
<reference evidence="7 8" key="1">
    <citation type="journal article" date="2019" name="Emerg. Microbes Infect.">
        <title>Comprehensive subspecies identification of 175 nontuberculous mycobacteria species based on 7547 genomic profiles.</title>
        <authorList>
            <person name="Matsumoto Y."/>
            <person name="Kinjo T."/>
            <person name="Motooka D."/>
            <person name="Nabeya D."/>
            <person name="Jung N."/>
            <person name="Uechi K."/>
            <person name="Horii T."/>
            <person name="Iida T."/>
            <person name="Fujita J."/>
            <person name="Nakamura S."/>
        </authorList>
    </citation>
    <scope>NUCLEOTIDE SEQUENCE [LARGE SCALE GENOMIC DNA]</scope>
    <source>
        <strain evidence="7 8">JCM 30396</strain>
    </source>
</reference>
<dbReference type="InterPro" id="IPR018485">
    <property type="entry name" value="FGGY_C"/>
</dbReference>
<dbReference type="Pfam" id="PF00370">
    <property type="entry name" value="FGGY_N"/>
    <property type="match status" value="1"/>
</dbReference>
<keyword evidence="2 4" id="KW-0808">Transferase</keyword>
<dbReference type="InterPro" id="IPR043129">
    <property type="entry name" value="ATPase_NBD"/>
</dbReference>
<dbReference type="PIRSF" id="PIRSF000538">
    <property type="entry name" value="GlpK"/>
    <property type="match status" value="1"/>
</dbReference>
<evidence type="ECO:0000256" key="1">
    <source>
        <dbReference type="ARBA" id="ARBA00009156"/>
    </source>
</evidence>
<proteinExistence type="inferred from homology"/>
<dbReference type="RefSeq" id="WP_163745933.1">
    <property type="nucleotide sequence ID" value="NZ_AP022596.1"/>
</dbReference>
<dbReference type="InterPro" id="IPR000577">
    <property type="entry name" value="Carb_kinase_FGGY"/>
</dbReference>
<dbReference type="Pfam" id="PF02782">
    <property type="entry name" value="FGGY_C"/>
    <property type="match status" value="1"/>
</dbReference>
<evidence type="ECO:0000256" key="4">
    <source>
        <dbReference type="RuleBase" id="RU003733"/>
    </source>
</evidence>
<gene>
    <name evidence="7" type="ORF">MHEL_03050</name>
</gene>
<accession>A0A7I7SYF3</accession>
<evidence type="ECO:0000256" key="2">
    <source>
        <dbReference type="ARBA" id="ARBA00022679"/>
    </source>
</evidence>
<feature type="domain" description="Carbohydrate kinase FGGY N-terminal" evidence="5">
    <location>
        <begin position="6"/>
        <end position="243"/>
    </location>
</feature>
<evidence type="ECO:0000313" key="8">
    <source>
        <dbReference type="Proteomes" id="UP000467148"/>
    </source>
</evidence>
<protein>
    <submittedName>
        <fullName evidence="7">Xylulokinase</fullName>
    </submittedName>
</protein>
<feature type="domain" description="Carbohydrate kinase FGGY C-terminal" evidence="6">
    <location>
        <begin position="253"/>
        <end position="441"/>
    </location>
</feature>
<dbReference type="PROSITE" id="PS00445">
    <property type="entry name" value="FGGY_KINASES_2"/>
    <property type="match status" value="1"/>
</dbReference>
<dbReference type="GO" id="GO:0016301">
    <property type="term" value="F:kinase activity"/>
    <property type="evidence" value="ECO:0007669"/>
    <property type="project" value="UniProtKB-KW"/>
</dbReference>
<dbReference type="PANTHER" id="PTHR43095">
    <property type="entry name" value="SUGAR KINASE"/>
    <property type="match status" value="1"/>
</dbReference>